<reference evidence="2 3" key="1">
    <citation type="submission" date="2021-06" db="EMBL/GenBank/DDBJ databases">
        <title>Genome sequence of Babesia caballi.</title>
        <authorList>
            <person name="Yamagishi J."/>
            <person name="Kidaka T."/>
            <person name="Ochi A."/>
        </authorList>
    </citation>
    <scope>NUCLEOTIDE SEQUENCE [LARGE SCALE GENOMIC DNA]</scope>
    <source>
        <strain evidence="2">USDA-D6B2</strain>
    </source>
</reference>
<keyword evidence="1" id="KW-0812">Transmembrane</keyword>
<sequence>MTEASLSALADLSYDRQSNLKEAIDWILRVTGKDGGEGGSGSGNETILAKAITELPDFNDAIKAAAEKLGDRGNVPPALVKLNNAGTLKNIIEQLADGLKTFIGYGGGQGIAMVIDPLQQLRKGVLMFLYSFLGRLNSLNLNEVRMGKEGVSFETAMHKVTQISQSGSSINNIPDVVAALKKVDDLISHKDGHTFSGVVSKYLKGVLNAVKAQVPGKIDILCTHFPTLITAYGNKSSDLDTKYSQVQQANETLRTVPGQQPAKALVSAVASGTPYLLKQLKADGYKSSYQGHNWNGITTTDKIAQIFLGCLPLYYYWLTHLYWKCSLSHSQGGWNTLTLSRAAFRNFIVSMGYNAMVLNTRTKGEQIVTAFSNFKTEFSSVKPHQSHTEFFASLDPWSKSVSDAKTHPLTTLFLGASIYFTSQQSKRNATSKPTPPTSIREMLYWLCGLQFSPYYSDLKKQIEKHIPDNGLPVADSAMNTSNNMITRDQMKGFLLSSCLSAPGLLGAIQGNAADSKEREGEPWLYSLFCNTMNLQYPSGSALFNTLANYTYALQFQLYFLYIQCRTNYSQTYGWQWCRYGQSALPNGKKSEELASWICKGSNCKDLSRCQHNSDKCQHIKECGTQGKASPLQAFLTDNLQGFHVAHQSATLSPHHLDNHPPGSMCHVPMGFASALTTDTNATGWNIYYLLEHFCSGPKTPLRQLCEKLSSLTKRTPRTLGDLFGFMWHLNGQLFNKAEIMQSLNAAHNQKANDIESTISKLKAVWKMRPSLSSPEKSGVVQSLEAMAPSIPFLYQLFMMDESKFLPITFFNLRQQCHRYKGGRNIALEHKDPAGVPCSHSDSNSPADLHSLYQPVGPKPRTSGGTDPYEACRNGGCGPYLYPLTHTDGATYVPVLASAYLSWFLYLSDDFEAGLRDMLERFKGLECTKCKNSCHSDSTGSASCSCPSIVECSGVLPLLYSNGFSFGNAYSLKGGTQGTDPMKRNCQKFHSQLTAVLAQNESAPLFKLLLTIDDFLYMFRFYFFYNLSSFWILYVCIVLYIYLLRADLLHIRSHVHFPSSHGIPSIGLLSTGKPTVLTKLSNLAYLMP</sequence>
<dbReference type="Pfam" id="PF12785">
    <property type="entry name" value="VESA1_N"/>
    <property type="match status" value="1"/>
</dbReference>
<dbReference type="AlphaFoldDB" id="A0AAV4LPV3"/>
<name>A0AAV4LPV3_BABCB</name>
<keyword evidence="1" id="KW-0472">Membrane</keyword>
<evidence type="ECO:0000313" key="2">
    <source>
        <dbReference type="EMBL" id="GIX61866.1"/>
    </source>
</evidence>
<dbReference type="EMBL" id="BPLF01000001">
    <property type="protein sequence ID" value="GIX61866.1"/>
    <property type="molecule type" value="Genomic_DNA"/>
</dbReference>
<dbReference type="Proteomes" id="UP001497744">
    <property type="component" value="Unassembled WGS sequence"/>
</dbReference>
<keyword evidence="3" id="KW-1185">Reference proteome</keyword>
<proteinExistence type="predicted"/>
<keyword evidence="1" id="KW-1133">Transmembrane helix</keyword>
<evidence type="ECO:0000313" key="3">
    <source>
        <dbReference type="Proteomes" id="UP001497744"/>
    </source>
</evidence>
<evidence type="ECO:0000256" key="1">
    <source>
        <dbReference type="SAM" id="Phobius"/>
    </source>
</evidence>
<feature type="transmembrane region" description="Helical" evidence="1">
    <location>
        <begin position="1021"/>
        <end position="1042"/>
    </location>
</feature>
<organism evidence="2 3">
    <name type="scientific">Babesia caballi</name>
    <dbReference type="NCBI Taxonomy" id="5871"/>
    <lineage>
        <taxon>Eukaryota</taxon>
        <taxon>Sar</taxon>
        <taxon>Alveolata</taxon>
        <taxon>Apicomplexa</taxon>
        <taxon>Aconoidasida</taxon>
        <taxon>Piroplasmida</taxon>
        <taxon>Babesiidae</taxon>
        <taxon>Babesia</taxon>
    </lineage>
</organism>
<comment type="caution">
    <text evidence="2">The sequence shown here is derived from an EMBL/GenBank/DDBJ whole genome shotgun (WGS) entry which is preliminary data.</text>
</comment>
<dbReference type="RefSeq" id="XP_067713937.1">
    <property type="nucleotide sequence ID" value="XM_067857836.1"/>
</dbReference>
<accession>A0AAV4LPV3</accession>
<dbReference type="InterPro" id="IPR024751">
    <property type="entry name" value="VESA1"/>
</dbReference>
<dbReference type="GeneID" id="94193349"/>
<gene>
    <name evidence="2" type="ORF">BcabD6B2_13010</name>
</gene>
<protein>
    <submittedName>
        <fullName evidence="2">Variant erythrocyte surface antigen-1 family protein</fullName>
    </submittedName>
</protein>